<feature type="domain" description="Transglutaminase-like" evidence="3">
    <location>
        <begin position="463"/>
        <end position="528"/>
    </location>
</feature>
<dbReference type="InterPro" id="IPR052901">
    <property type="entry name" value="Bact_TGase-like"/>
</dbReference>
<dbReference type="SUPFAM" id="SSF54001">
    <property type="entry name" value="Cysteine proteinases"/>
    <property type="match status" value="1"/>
</dbReference>
<feature type="transmembrane region" description="Helical" evidence="2">
    <location>
        <begin position="62"/>
        <end position="86"/>
    </location>
</feature>
<evidence type="ECO:0000313" key="5">
    <source>
        <dbReference type="Proteomes" id="UP000473325"/>
    </source>
</evidence>
<dbReference type="RefSeq" id="WP_160878822.1">
    <property type="nucleotide sequence ID" value="NZ_WUEK01000009.1"/>
</dbReference>
<dbReference type="InterPro" id="IPR038765">
    <property type="entry name" value="Papain-like_cys_pep_sf"/>
</dbReference>
<dbReference type="AlphaFoldDB" id="A0A6L7EU57"/>
<proteinExistence type="predicted"/>
<feature type="transmembrane region" description="Helical" evidence="2">
    <location>
        <begin position="206"/>
        <end position="225"/>
    </location>
</feature>
<reference evidence="4 5" key="1">
    <citation type="submission" date="2019-12" db="EMBL/GenBank/DDBJ databases">
        <authorList>
            <person name="Kun Z."/>
        </authorList>
    </citation>
    <scope>NUCLEOTIDE SEQUENCE [LARGE SCALE GENOMIC DNA]</scope>
    <source>
        <strain evidence="4 5">YIM 123512</strain>
    </source>
</reference>
<dbReference type="Proteomes" id="UP000473325">
    <property type="component" value="Unassembled WGS sequence"/>
</dbReference>
<name>A0A6L7EU57_9ACTN</name>
<dbReference type="PANTHER" id="PTHR42736">
    <property type="entry name" value="PROTEIN-GLUTAMINE GAMMA-GLUTAMYLTRANSFERASE"/>
    <property type="match status" value="1"/>
</dbReference>
<keyword evidence="2" id="KW-0812">Transmembrane</keyword>
<feature type="region of interest" description="Disordered" evidence="1">
    <location>
        <begin position="521"/>
        <end position="580"/>
    </location>
</feature>
<gene>
    <name evidence="4" type="ORF">GRQ65_15195</name>
</gene>
<feature type="transmembrane region" description="Helical" evidence="2">
    <location>
        <begin position="175"/>
        <end position="194"/>
    </location>
</feature>
<feature type="transmembrane region" description="Helical" evidence="2">
    <location>
        <begin position="34"/>
        <end position="55"/>
    </location>
</feature>
<protein>
    <submittedName>
        <fullName evidence="4">Transglutaminase domain-containing protein</fullName>
    </submittedName>
</protein>
<dbReference type="EMBL" id="WUEK01000009">
    <property type="protein sequence ID" value="MXG90893.1"/>
    <property type="molecule type" value="Genomic_DNA"/>
</dbReference>
<feature type="transmembrane region" description="Helical" evidence="2">
    <location>
        <begin position="118"/>
        <end position="143"/>
    </location>
</feature>
<organism evidence="4 5">
    <name type="scientific">Nocardioides flavescens</name>
    <dbReference type="NCBI Taxonomy" id="2691959"/>
    <lineage>
        <taxon>Bacteria</taxon>
        <taxon>Bacillati</taxon>
        <taxon>Actinomycetota</taxon>
        <taxon>Actinomycetes</taxon>
        <taxon>Propionibacteriales</taxon>
        <taxon>Nocardioidaceae</taxon>
        <taxon>Nocardioides</taxon>
    </lineage>
</organism>
<evidence type="ECO:0000256" key="1">
    <source>
        <dbReference type="SAM" id="MobiDB-lite"/>
    </source>
</evidence>
<feature type="transmembrane region" description="Helical" evidence="2">
    <location>
        <begin position="150"/>
        <end position="169"/>
    </location>
</feature>
<dbReference type="SMART" id="SM00460">
    <property type="entry name" value="TGc"/>
    <property type="match status" value="1"/>
</dbReference>
<dbReference type="PANTHER" id="PTHR42736:SF1">
    <property type="entry name" value="PROTEIN-GLUTAMINE GAMMA-GLUTAMYLTRANSFERASE"/>
    <property type="match status" value="1"/>
</dbReference>
<keyword evidence="2" id="KW-1133">Transmembrane helix</keyword>
<dbReference type="InterPro" id="IPR002931">
    <property type="entry name" value="Transglutaminase-like"/>
</dbReference>
<evidence type="ECO:0000313" key="4">
    <source>
        <dbReference type="EMBL" id="MXG90893.1"/>
    </source>
</evidence>
<evidence type="ECO:0000259" key="3">
    <source>
        <dbReference type="SMART" id="SM00460"/>
    </source>
</evidence>
<dbReference type="Pfam" id="PF01841">
    <property type="entry name" value="Transglut_core"/>
    <property type="match status" value="1"/>
</dbReference>
<evidence type="ECO:0000256" key="2">
    <source>
        <dbReference type="SAM" id="Phobius"/>
    </source>
</evidence>
<dbReference type="Gene3D" id="3.10.620.30">
    <property type="match status" value="1"/>
</dbReference>
<sequence length="761" mass="80336">MHRPPSRRLVATDAVVLIVLLVLAASPLVDAYGGTRWAVALTGGVLGGLAVVLLARGLRWGAWPMVLLCAVWYFVAGPALAVPALASGGVLPGPDAADALLHGLVNSWRDALTGIPPLGTVGVVLVVPFVLGLVAGLVGGTLLWRTRHPALVAAVVAALFLVSAAFGDRVSQHDAVRGVLLVAVTLAWTQFRAVRGLRINWARRGAGALCLVGIAGGVALGLHAATDRPVARAVLRDRVEPPFDPLDYPSPLSRYRAYTKDLADTELFTVSGLPADVPVRIATMDTFDGVVWNVGGDGESSKFRRVRPPLGDPVGSGVSVRIGDYTGVWVPSVGVTASVTDASGDAGAVGVVGNDDGTLAQIGGVASGATYRLDAVRETRPSDPEIRDAQAGDAVFTPPTQVPEVLMKRVRPWLEAAGSTSAGSDALVIAESFHDQGFFSDGLEGDSTSPSGHGSARIAQLVGRTQMVGNAEQYASAMAMAMQQLGHPARVVLGFAAADGLPVRGQDVTAWVEVDLQGLGWVSFDPTPPEDQTPPNEQQDPEPLPQPQVLQPADPPEEPDDVEQAPPQGAGTTPKPPQPSAVDAIVESVALGGKIAAFSLPIWLIPATKAIRRRRRRSRRDQVARASGAWREVADRARDLGIRIPAGGTRVENGLLMNERHAAASPVALASKADRFVFGPGQPDPAEVEDYWRDVRTAMRRMSRGAPLWRRPLAVFSPASIPWRATLGRLARVLVAPASRVWRRSRRTITGLFAGRKRGKQ</sequence>
<keyword evidence="2" id="KW-0472">Membrane</keyword>
<comment type="caution">
    <text evidence="4">The sequence shown here is derived from an EMBL/GenBank/DDBJ whole genome shotgun (WGS) entry which is preliminary data.</text>
</comment>
<accession>A0A6L7EU57</accession>
<keyword evidence="5" id="KW-1185">Reference proteome</keyword>